<evidence type="ECO:0000313" key="9">
    <source>
        <dbReference type="EMBL" id="SMC13310.1"/>
    </source>
</evidence>
<feature type="transmembrane region" description="Helical" evidence="6">
    <location>
        <begin position="127"/>
        <end position="157"/>
    </location>
</feature>
<dbReference type="PROSITE" id="PS50110">
    <property type="entry name" value="RESPONSE_REGULATORY"/>
    <property type="match status" value="1"/>
</dbReference>
<dbReference type="InterPro" id="IPR036097">
    <property type="entry name" value="HisK_dim/P_sf"/>
</dbReference>
<sequence length="581" mass="62517">MPALMIVNLVNAAALILVLYITAHFTLGIAIWTLVIGFVSVRTLLQSLRQRRKAAPETVSRRAILKVVRSSVMFGLIWVYPSMFVLPSVDGGAQVFTAALITGMICGGAITLYPIPLAAVSYSGPVTVGALVGMVLASNPVAIGLSVIAASFFFIFFQVIQRHAQLFVSEFVAKLDLEESNKSIEKLMAETRTEASEEKRRSEKRLAEAQKMEAIGQLTGGIAHDFNNLLAVIQGNAELLEELKSGEDAKPMTSAIVHASQRAAELTQRLLAYSRKQPLRPEVIDTRKLVSDMSDVLQRMLGETIVVSVGSRNGAWSALADPGQVEAALLNLGINARDAMPHGGKLIIECANVTLDEDSNIDGSEITAGDYVVLSVSDHGVGMSEEVRKRAFEPFFTTKGVGKGSGLGLSMIYGFAQQSGGQATIYSEEGKGTTVKLYLPRAYSETESTVKPKDEAVPRGNGETILVIEDDPAVRNLAEMMLRNLGYNVICAEDANEARQIVIGRNEIGLVLSDVILPGGASGPEFAEELRAGYPKIKVIFMSGYPAEAAKKNGFLGSDSVLLNKPFRVAQLARAMKEALR</sequence>
<organism evidence="9 10">
    <name type="scientific">Roseovarius aestuarii</name>
    <dbReference type="NCBI Taxonomy" id="475083"/>
    <lineage>
        <taxon>Bacteria</taxon>
        <taxon>Pseudomonadati</taxon>
        <taxon>Pseudomonadota</taxon>
        <taxon>Alphaproteobacteria</taxon>
        <taxon>Rhodobacterales</taxon>
        <taxon>Roseobacteraceae</taxon>
        <taxon>Roseovarius</taxon>
    </lineage>
</organism>
<evidence type="ECO:0000256" key="1">
    <source>
        <dbReference type="ARBA" id="ARBA00000085"/>
    </source>
</evidence>
<keyword evidence="10" id="KW-1185">Reference proteome</keyword>
<keyword evidence="3 4" id="KW-0597">Phosphoprotein</keyword>
<evidence type="ECO:0000256" key="4">
    <source>
        <dbReference type="PROSITE-ProRule" id="PRU00169"/>
    </source>
</evidence>
<accession>A0A1X7BUZ6</accession>
<dbReference type="InterPro" id="IPR011006">
    <property type="entry name" value="CheY-like_superfamily"/>
</dbReference>
<dbReference type="SMART" id="SM00388">
    <property type="entry name" value="HisKA"/>
    <property type="match status" value="1"/>
</dbReference>
<evidence type="ECO:0000259" key="8">
    <source>
        <dbReference type="PROSITE" id="PS50110"/>
    </source>
</evidence>
<dbReference type="InterPro" id="IPR003661">
    <property type="entry name" value="HisK_dim/P_dom"/>
</dbReference>
<feature type="transmembrane region" description="Helical" evidence="6">
    <location>
        <begin position="63"/>
        <end position="81"/>
    </location>
</feature>
<feature type="coiled-coil region" evidence="5">
    <location>
        <begin position="174"/>
        <end position="212"/>
    </location>
</feature>
<keyword evidence="6" id="KW-0812">Transmembrane</keyword>
<dbReference type="AlphaFoldDB" id="A0A1X7BUZ6"/>
<dbReference type="InterPro" id="IPR005467">
    <property type="entry name" value="His_kinase_dom"/>
</dbReference>
<dbReference type="Gene3D" id="3.30.565.10">
    <property type="entry name" value="Histidine kinase-like ATPase, C-terminal domain"/>
    <property type="match status" value="1"/>
</dbReference>
<dbReference type="SUPFAM" id="SSF47384">
    <property type="entry name" value="Homodimeric domain of signal transducing histidine kinase"/>
    <property type="match status" value="1"/>
</dbReference>
<dbReference type="SUPFAM" id="SSF52172">
    <property type="entry name" value="CheY-like"/>
    <property type="match status" value="1"/>
</dbReference>
<dbReference type="SMART" id="SM00448">
    <property type="entry name" value="REC"/>
    <property type="match status" value="1"/>
</dbReference>
<keyword evidence="5" id="KW-0175">Coiled coil</keyword>
<dbReference type="SUPFAM" id="SSF55874">
    <property type="entry name" value="ATPase domain of HSP90 chaperone/DNA topoisomerase II/histidine kinase"/>
    <property type="match status" value="1"/>
</dbReference>
<feature type="domain" description="Histidine kinase" evidence="7">
    <location>
        <begin position="221"/>
        <end position="443"/>
    </location>
</feature>
<dbReference type="InterPro" id="IPR036890">
    <property type="entry name" value="HATPase_C_sf"/>
</dbReference>
<gene>
    <name evidence="9" type="ORF">ROA7745_03156</name>
</gene>
<evidence type="ECO:0000256" key="2">
    <source>
        <dbReference type="ARBA" id="ARBA00012438"/>
    </source>
</evidence>
<feature type="transmembrane region" description="Helical" evidence="6">
    <location>
        <begin position="12"/>
        <end position="42"/>
    </location>
</feature>
<dbReference type="OrthoDB" id="9796100at2"/>
<dbReference type="Gene3D" id="1.10.287.130">
    <property type="match status" value="1"/>
</dbReference>
<protein>
    <recommendedName>
        <fullName evidence="2">histidine kinase</fullName>
        <ecNumber evidence="2">2.7.13.3</ecNumber>
    </recommendedName>
</protein>
<dbReference type="SMART" id="SM00387">
    <property type="entry name" value="HATPase_c"/>
    <property type="match status" value="1"/>
</dbReference>
<dbReference type="Proteomes" id="UP000193224">
    <property type="component" value="Unassembled WGS sequence"/>
</dbReference>
<dbReference type="PANTHER" id="PTHR43065:SF49">
    <property type="entry name" value="HISTIDINE KINASE"/>
    <property type="match status" value="1"/>
</dbReference>
<dbReference type="Pfam" id="PF02518">
    <property type="entry name" value="HATPase_c"/>
    <property type="match status" value="1"/>
</dbReference>
<dbReference type="PANTHER" id="PTHR43065">
    <property type="entry name" value="SENSOR HISTIDINE KINASE"/>
    <property type="match status" value="1"/>
</dbReference>
<evidence type="ECO:0000256" key="6">
    <source>
        <dbReference type="SAM" id="Phobius"/>
    </source>
</evidence>
<dbReference type="CDD" id="cd00082">
    <property type="entry name" value="HisKA"/>
    <property type="match status" value="1"/>
</dbReference>
<feature type="transmembrane region" description="Helical" evidence="6">
    <location>
        <begin position="93"/>
        <end position="115"/>
    </location>
</feature>
<dbReference type="Pfam" id="PF00512">
    <property type="entry name" value="HisKA"/>
    <property type="match status" value="1"/>
</dbReference>
<evidence type="ECO:0000256" key="5">
    <source>
        <dbReference type="SAM" id="Coils"/>
    </source>
</evidence>
<dbReference type="Pfam" id="PF00072">
    <property type="entry name" value="Response_reg"/>
    <property type="match status" value="1"/>
</dbReference>
<evidence type="ECO:0000256" key="3">
    <source>
        <dbReference type="ARBA" id="ARBA00022553"/>
    </source>
</evidence>
<keyword evidence="6" id="KW-1133">Transmembrane helix</keyword>
<dbReference type="EC" id="2.7.13.3" evidence="2"/>
<dbReference type="EMBL" id="FWXB01000013">
    <property type="protein sequence ID" value="SMC13310.1"/>
    <property type="molecule type" value="Genomic_DNA"/>
</dbReference>
<comment type="catalytic activity">
    <reaction evidence="1">
        <text>ATP + protein L-histidine = ADP + protein N-phospho-L-histidine.</text>
        <dbReference type="EC" id="2.7.13.3"/>
    </reaction>
</comment>
<name>A0A1X7BUZ6_9RHOB</name>
<dbReference type="InterPro" id="IPR001789">
    <property type="entry name" value="Sig_transdc_resp-reg_receiver"/>
</dbReference>
<dbReference type="PROSITE" id="PS50109">
    <property type="entry name" value="HIS_KIN"/>
    <property type="match status" value="1"/>
</dbReference>
<dbReference type="GO" id="GO:0000155">
    <property type="term" value="F:phosphorelay sensor kinase activity"/>
    <property type="evidence" value="ECO:0007669"/>
    <property type="project" value="InterPro"/>
</dbReference>
<keyword evidence="6" id="KW-0472">Membrane</keyword>
<evidence type="ECO:0000259" key="7">
    <source>
        <dbReference type="PROSITE" id="PS50109"/>
    </source>
</evidence>
<dbReference type="InterPro" id="IPR003594">
    <property type="entry name" value="HATPase_dom"/>
</dbReference>
<reference evidence="9 10" key="1">
    <citation type="submission" date="2017-03" db="EMBL/GenBank/DDBJ databases">
        <authorList>
            <person name="Afonso C.L."/>
            <person name="Miller P.J."/>
            <person name="Scott M.A."/>
            <person name="Spackman E."/>
            <person name="Goraichik I."/>
            <person name="Dimitrov K.M."/>
            <person name="Suarez D.L."/>
            <person name="Swayne D.E."/>
        </authorList>
    </citation>
    <scope>NUCLEOTIDE SEQUENCE [LARGE SCALE GENOMIC DNA]</scope>
    <source>
        <strain evidence="9 10">CECT 7745</strain>
    </source>
</reference>
<proteinExistence type="predicted"/>
<dbReference type="PRINTS" id="PR00344">
    <property type="entry name" value="BCTRLSENSOR"/>
</dbReference>
<dbReference type="Gene3D" id="3.40.50.2300">
    <property type="match status" value="1"/>
</dbReference>
<dbReference type="InterPro" id="IPR004358">
    <property type="entry name" value="Sig_transdc_His_kin-like_C"/>
</dbReference>
<evidence type="ECO:0000313" key="10">
    <source>
        <dbReference type="Proteomes" id="UP000193224"/>
    </source>
</evidence>
<feature type="domain" description="Response regulatory" evidence="8">
    <location>
        <begin position="464"/>
        <end position="580"/>
    </location>
</feature>
<feature type="modified residue" description="4-aspartylphosphate" evidence="4">
    <location>
        <position position="514"/>
    </location>
</feature>